<sequence length="345" mass="38682">MYSIAAPVARFMVDTLTLAGLDGKTLGAEAGLDLALLDEPGARLPSSAVYRLYELATERFADPDFGLRAFETVDLGVFGEVGYVMMSSPTLKDALEHLVHFSSLLDTGVCASLSREGDVYRLSCRLRQAETVPRQIWDAGLAALLGFCGLLLGRQPRVLRLERMHEEPEDAGRYRRLFGQGLRFGAPTNALLFERDELEQPLRTANPTLERLHEDLARARLAALGDSSWVIRVRELILESLAEGAPRLEDIAQRMCVSKRTLQRALDREGTQFKELLNDVRRQQARLYLRHSGHSLQEVAYLLGFCEHSSFYRACTQWFGMTPGQYRELAARKSRPTRQAAQALA</sequence>
<proteinExistence type="predicted"/>
<evidence type="ECO:0000256" key="1">
    <source>
        <dbReference type="ARBA" id="ARBA00023015"/>
    </source>
</evidence>
<name>A0ABV7ARZ3_9GAMM</name>
<dbReference type="RefSeq" id="WP_377813707.1">
    <property type="nucleotide sequence ID" value="NZ_JBHRSJ010000012.1"/>
</dbReference>
<accession>A0ABV7ARZ3</accession>
<organism evidence="5 6">
    <name type="scientific">Azotobacter bryophylli</name>
    <dbReference type="NCBI Taxonomy" id="1986537"/>
    <lineage>
        <taxon>Bacteria</taxon>
        <taxon>Pseudomonadati</taxon>
        <taxon>Pseudomonadota</taxon>
        <taxon>Gammaproteobacteria</taxon>
        <taxon>Pseudomonadales</taxon>
        <taxon>Pseudomonadaceae</taxon>
        <taxon>Azotobacter</taxon>
    </lineage>
</organism>
<evidence type="ECO:0000313" key="5">
    <source>
        <dbReference type="EMBL" id="MFC2972077.1"/>
    </source>
</evidence>
<comment type="caution">
    <text evidence="5">The sequence shown here is derived from an EMBL/GenBank/DDBJ whole genome shotgun (WGS) entry which is preliminary data.</text>
</comment>
<dbReference type="SUPFAM" id="SSF46689">
    <property type="entry name" value="Homeodomain-like"/>
    <property type="match status" value="1"/>
</dbReference>
<keyword evidence="3" id="KW-0804">Transcription</keyword>
<keyword evidence="1" id="KW-0805">Transcription regulation</keyword>
<gene>
    <name evidence="5" type="ORF">ACFOJE_07620</name>
</gene>
<dbReference type="PROSITE" id="PS01124">
    <property type="entry name" value="HTH_ARAC_FAMILY_2"/>
    <property type="match status" value="1"/>
</dbReference>
<dbReference type="InterPro" id="IPR032687">
    <property type="entry name" value="AraC-type_N"/>
</dbReference>
<evidence type="ECO:0000256" key="3">
    <source>
        <dbReference type="ARBA" id="ARBA00023163"/>
    </source>
</evidence>
<protein>
    <submittedName>
        <fullName evidence="5">AraC family transcriptional regulator</fullName>
    </submittedName>
</protein>
<dbReference type="EMBL" id="JBHRSJ010000012">
    <property type="protein sequence ID" value="MFC2972077.1"/>
    <property type="molecule type" value="Genomic_DNA"/>
</dbReference>
<dbReference type="InterPro" id="IPR009057">
    <property type="entry name" value="Homeodomain-like_sf"/>
</dbReference>
<dbReference type="Pfam" id="PF12833">
    <property type="entry name" value="HTH_18"/>
    <property type="match status" value="1"/>
</dbReference>
<evidence type="ECO:0000259" key="4">
    <source>
        <dbReference type="PROSITE" id="PS01124"/>
    </source>
</evidence>
<evidence type="ECO:0000313" key="6">
    <source>
        <dbReference type="Proteomes" id="UP001595457"/>
    </source>
</evidence>
<keyword evidence="6" id="KW-1185">Reference proteome</keyword>
<dbReference type="PANTHER" id="PTHR47894">
    <property type="entry name" value="HTH-TYPE TRANSCRIPTIONAL REGULATOR GADX"/>
    <property type="match status" value="1"/>
</dbReference>
<dbReference type="Pfam" id="PF12625">
    <property type="entry name" value="Arabinose_bd"/>
    <property type="match status" value="1"/>
</dbReference>
<dbReference type="InterPro" id="IPR018060">
    <property type="entry name" value="HTH_AraC"/>
</dbReference>
<dbReference type="Proteomes" id="UP001595457">
    <property type="component" value="Unassembled WGS sequence"/>
</dbReference>
<reference evidence="6" key="1">
    <citation type="journal article" date="2019" name="Int. J. Syst. Evol. Microbiol.">
        <title>The Global Catalogue of Microorganisms (GCM) 10K type strain sequencing project: providing services to taxonomists for standard genome sequencing and annotation.</title>
        <authorList>
            <consortium name="The Broad Institute Genomics Platform"/>
            <consortium name="The Broad Institute Genome Sequencing Center for Infectious Disease"/>
            <person name="Wu L."/>
            <person name="Ma J."/>
        </authorList>
    </citation>
    <scope>NUCLEOTIDE SEQUENCE [LARGE SCALE GENOMIC DNA]</scope>
    <source>
        <strain evidence="6">KCTC 62195</strain>
    </source>
</reference>
<evidence type="ECO:0000256" key="2">
    <source>
        <dbReference type="ARBA" id="ARBA00023125"/>
    </source>
</evidence>
<keyword evidence="2" id="KW-0238">DNA-binding</keyword>
<feature type="domain" description="HTH araC/xylS-type" evidence="4">
    <location>
        <begin position="231"/>
        <end position="329"/>
    </location>
</feature>
<dbReference type="PANTHER" id="PTHR47894:SF1">
    <property type="entry name" value="HTH-TYPE TRANSCRIPTIONAL REGULATOR VQSM"/>
    <property type="match status" value="1"/>
</dbReference>
<dbReference type="Gene3D" id="1.10.10.60">
    <property type="entry name" value="Homeodomain-like"/>
    <property type="match status" value="1"/>
</dbReference>
<dbReference type="SMART" id="SM00342">
    <property type="entry name" value="HTH_ARAC"/>
    <property type="match status" value="1"/>
</dbReference>